<dbReference type="Proteomes" id="UP000663859">
    <property type="component" value="Unassembled WGS sequence"/>
</dbReference>
<dbReference type="AlphaFoldDB" id="A0A8J2BNS3"/>
<accession>A0A8J2BNS3</accession>
<gene>
    <name evidence="1" type="ORF">MPNT_30161</name>
</gene>
<keyword evidence="2" id="KW-1185">Reference proteome</keyword>
<comment type="caution">
    <text evidence="1">The sequence shown here is derived from an EMBL/GenBank/DDBJ whole genome shotgun (WGS) entry which is preliminary data.</text>
</comment>
<organism evidence="1 2">
    <name type="scientific">Candidatus Methylacidithermus pantelleriae</name>
    <dbReference type="NCBI Taxonomy" id="2744239"/>
    <lineage>
        <taxon>Bacteria</taxon>
        <taxon>Pseudomonadati</taxon>
        <taxon>Verrucomicrobiota</taxon>
        <taxon>Methylacidiphilae</taxon>
        <taxon>Methylacidiphilales</taxon>
        <taxon>Methylacidiphilaceae</taxon>
        <taxon>Candidatus Methylacidithermus</taxon>
    </lineage>
</organism>
<dbReference type="EMBL" id="CAJNOB010000023">
    <property type="protein sequence ID" value="CAF0699211.1"/>
    <property type="molecule type" value="Genomic_DNA"/>
</dbReference>
<evidence type="ECO:0000313" key="2">
    <source>
        <dbReference type="Proteomes" id="UP000663859"/>
    </source>
</evidence>
<name>A0A8J2BNS3_9BACT</name>
<sequence>MGSFRMAIRVRGSRAYSQWRSSDLRPTGQASDEAPMVASLAGVWKRRKAAYAAHVRSGGNGRRPVPLSPKTRNWALPGLCQCNPSAPIRRSALRPVSRRIFLGREMVLCGFRKGDATGI</sequence>
<reference evidence="1" key="1">
    <citation type="submission" date="2021-02" db="EMBL/GenBank/DDBJ databases">
        <authorList>
            <person name="Cremers G."/>
            <person name="Picone N."/>
        </authorList>
    </citation>
    <scope>NUCLEOTIDE SEQUENCE</scope>
    <source>
        <strain evidence="1">PQ17</strain>
    </source>
</reference>
<proteinExistence type="predicted"/>
<protein>
    <submittedName>
        <fullName evidence="1">Uncharacterized protein</fullName>
    </submittedName>
</protein>
<evidence type="ECO:0000313" key="1">
    <source>
        <dbReference type="EMBL" id="CAF0699211.1"/>
    </source>
</evidence>